<dbReference type="GO" id="GO:0005737">
    <property type="term" value="C:cytoplasm"/>
    <property type="evidence" value="ECO:0007669"/>
    <property type="project" value="UniProtKB-SubCell"/>
</dbReference>
<dbReference type="PANTHER" id="PTHR43101:SF1">
    <property type="entry name" value="BETA-FRUCTOSIDASE"/>
    <property type="match status" value="1"/>
</dbReference>
<dbReference type="GO" id="GO:0005985">
    <property type="term" value="P:sucrose metabolic process"/>
    <property type="evidence" value="ECO:0007669"/>
    <property type="project" value="UniProtKB-UniPathway"/>
</dbReference>
<feature type="domain" description="Glycosyl hydrolase family 32 C-terminal" evidence="11">
    <location>
        <begin position="366"/>
        <end position="472"/>
    </location>
</feature>
<evidence type="ECO:0000256" key="3">
    <source>
        <dbReference type="ARBA" id="ARBA00012758"/>
    </source>
</evidence>
<evidence type="ECO:0000256" key="8">
    <source>
        <dbReference type="RuleBase" id="RU362110"/>
    </source>
</evidence>
<evidence type="ECO:0000313" key="12">
    <source>
        <dbReference type="EMBL" id="EFW02971.1"/>
    </source>
</evidence>
<dbReference type="InterPro" id="IPR013320">
    <property type="entry name" value="ConA-like_dom_sf"/>
</dbReference>
<evidence type="ECO:0000256" key="9">
    <source>
        <dbReference type="RuleBase" id="RU365015"/>
    </source>
</evidence>
<dbReference type="InterPro" id="IPR013148">
    <property type="entry name" value="Glyco_hydro_32_N"/>
</dbReference>
<protein>
    <recommendedName>
        <fullName evidence="4 8">Sucrose-6-phosphate hydrolase</fullName>
        <ecNumber evidence="3 8">3.2.1.26</ecNumber>
    </recommendedName>
    <alternativeName>
        <fullName evidence="7 9">Invertase</fullName>
    </alternativeName>
</protein>
<evidence type="ECO:0000256" key="2">
    <source>
        <dbReference type="ARBA" id="ARBA00009902"/>
    </source>
</evidence>
<dbReference type="GO" id="GO:0004564">
    <property type="term" value="F:beta-fructofuranosidase activity"/>
    <property type="evidence" value="ECO:0007669"/>
    <property type="project" value="UniProtKB-EC"/>
</dbReference>
<keyword evidence="13" id="KW-1185">Reference proteome</keyword>
<dbReference type="AlphaFoldDB" id="E7GG67"/>
<evidence type="ECO:0000256" key="6">
    <source>
        <dbReference type="ARBA" id="ARBA00023295"/>
    </source>
</evidence>
<gene>
    <name evidence="12" type="ORF">HMPREF9488_03760</name>
</gene>
<sequence length="479" mass="56342">MMTKEDYLKQYKNYQSMRDNVAKDPYRLHYHLMPPTGFLNDPNGLCQNHGTYHIYFQYTPFDCGWGTKLWGHYTTQDMITFKQEEPFLFPDQQADRDGVYSGSAFIENNTIHYFYTGNVKLMDRDDYDYIQNGREQNTIHITSQDGYSLSKKEVVLTNHDYPADMSAHVRDPKIFQKGNDYYMVLGARSQNNKGCVLMYRSHDFIHFDYYNRIETPDKFGYMWECPDLFELDGQLILMVCPQGVEQIAYDYANVYQTGYYPINFDFDNNTYQLGEFKELDRGFDIYAPQSFIDEKGRRIQLSWMGIPDASYHNQPTISHDWQHALTMPRVLSYQDNQIVQQPLEELKQLRKSSLTTSLQDFNQHCPTCICYEMKVEFDNDQEFNINIRDDVQFIYQNNVLTLSLGESGCGRTNRSVQLNEITDFTIYSDTSSIEIFVNGGKEVFTTRVYSQTLQQKVHINSHNNGQVHFYELSGYHIEK</sequence>
<evidence type="ECO:0000256" key="4">
    <source>
        <dbReference type="ARBA" id="ARBA00019623"/>
    </source>
</evidence>
<dbReference type="HOGENOM" id="CLU_001528_7_1_9"/>
<keyword evidence="6 8" id="KW-0326">Glycosidase</keyword>
<evidence type="ECO:0000313" key="13">
    <source>
        <dbReference type="Proteomes" id="UP000003157"/>
    </source>
</evidence>
<dbReference type="SMART" id="SM00640">
    <property type="entry name" value="Glyco_32"/>
    <property type="match status" value="1"/>
</dbReference>
<dbReference type="Proteomes" id="UP000003157">
    <property type="component" value="Unassembled WGS sequence"/>
</dbReference>
<dbReference type="Gene3D" id="2.60.120.560">
    <property type="entry name" value="Exo-inulinase, domain 1"/>
    <property type="match status" value="1"/>
</dbReference>
<dbReference type="STRING" id="100884.GCA_000269565_01731"/>
<dbReference type="CDD" id="cd18623">
    <property type="entry name" value="GH32_ScrB-like"/>
    <property type="match status" value="1"/>
</dbReference>
<dbReference type="NCBIfam" id="TIGR01322">
    <property type="entry name" value="scrB_fam"/>
    <property type="match status" value="1"/>
</dbReference>
<dbReference type="PROSITE" id="PS00609">
    <property type="entry name" value="GLYCOSYL_HYDROL_F32"/>
    <property type="match status" value="1"/>
</dbReference>
<evidence type="ECO:0000256" key="1">
    <source>
        <dbReference type="ARBA" id="ARBA00004914"/>
    </source>
</evidence>
<dbReference type="EC" id="3.2.1.26" evidence="3 8"/>
<comment type="catalytic activity">
    <reaction evidence="8">
        <text>Hydrolysis of terminal non-reducing beta-D-fructofuranoside residues in beta-D-fructofuranosides.</text>
        <dbReference type="EC" id="3.2.1.26"/>
    </reaction>
</comment>
<dbReference type="Pfam" id="PF00251">
    <property type="entry name" value="Glyco_hydro_32N"/>
    <property type="match status" value="1"/>
</dbReference>
<evidence type="ECO:0000256" key="5">
    <source>
        <dbReference type="ARBA" id="ARBA00022801"/>
    </source>
</evidence>
<evidence type="ECO:0000259" key="11">
    <source>
        <dbReference type="Pfam" id="PF08244"/>
    </source>
</evidence>
<dbReference type="GeneID" id="78229598"/>
<comment type="function">
    <text evidence="9">Enables the bacterium to metabolize sucrose as a sole carbon source.</text>
</comment>
<keyword evidence="9" id="KW-0963">Cytoplasm</keyword>
<dbReference type="UniPathway" id="UPA00238"/>
<proteinExistence type="inferred from homology"/>
<dbReference type="InterPro" id="IPR018053">
    <property type="entry name" value="Glyco_hydro_32_AS"/>
</dbReference>
<dbReference type="InterPro" id="IPR006232">
    <property type="entry name" value="Suc6P_hydrolase"/>
</dbReference>
<dbReference type="SUPFAM" id="SSF49899">
    <property type="entry name" value="Concanavalin A-like lectins/glucanases"/>
    <property type="match status" value="1"/>
</dbReference>
<dbReference type="Gene3D" id="2.115.10.20">
    <property type="entry name" value="Glycosyl hydrolase domain, family 43"/>
    <property type="match status" value="1"/>
</dbReference>
<comment type="similarity">
    <text evidence="2 8">Belongs to the glycosyl hydrolase 32 family.</text>
</comment>
<keyword evidence="9" id="KW-0119">Carbohydrate metabolism</keyword>
<dbReference type="eggNOG" id="COG1621">
    <property type="taxonomic scope" value="Bacteria"/>
</dbReference>
<evidence type="ECO:0000259" key="10">
    <source>
        <dbReference type="Pfam" id="PF00251"/>
    </source>
</evidence>
<dbReference type="InterPro" id="IPR001362">
    <property type="entry name" value="Glyco_hydro_32"/>
</dbReference>
<name>E7GG67_9FIRM</name>
<feature type="domain" description="Glycosyl hydrolase family 32 N-terminal" evidence="10">
    <location>
        <begin position="31"/>
        <end position="342"/>
    </location>
</feature>
<dbReference type="InterPro" id="IPR023296">
    <property type="entry name" value="Glyco_hydro_beta-prop_sf"/>
</dbReference>
<dbReference type="EMBL" id="ADKX01000053">
    <property type="protein sequence ID" value="EFW02971.1"/>
    <property type="molecule type" value="Genomic_DNA"/>
</dbReference>
<organism evidence="12 13">
    <name type="scientific">Coprobacillus cateniformis</name>
    <dbReference type="NCBI Taxonomy" id="100884"/>
    <lineage>
        <taxon>Bacteria</taxon>
        <taxon>Bacillati</taxon>
        <taxon>Bacillota</taxon>
        <taxon>Erysipelotrichia</taxon>
        <taxon>Erysipelotrichales</taxon>
        <taxon>Coprobacillaceae</taxon>
        <taxon>Coprobacillus</taxon>
    </lineage>
</organism>
<reference evidence="12 13" key="1">
    <citation type="submission" date="2010-12" db="EMBL/GenBank/DDBJ databases">
        <title>The Genome Sequence of Coprobacillus sp. strain 29_1.</title>
        <authorList>
            <consortium name="The Broad Institute Genome Sequencing Platform"/>
            <person name="Earl A."/>
            <person name="Ward D."/>
            <person name="Feldgarden M."/>
            <person name="Gevers D."/>
            <person name="Daigneault M."/>
            <person name="Sibley C.D."/>
            <person name="White A."/>
            <person name="Strauss J."/>
            <person name="Allen-Vercoe E."/>
            <person name="Young S.K."/>
            <person name="Zeng Q."/>
            <person name="Gargeya S."/>
            <person name="Fitzgerald M."/>
            <person name="Haas B."/>
            <person name="Abouelleil A."/>
            <person name="Alvarado L."/>
            <person name="Arachchi H.M."/>
            <person name="Berlin A."/>
            <person name="Brown A."/>
            <person name="Chapman S.B."/>
            <person name="Chen Z."/>
            <person name="Dunbar C."/>
            <person name="Freedman E."/>
            <person name="Gearin G."/>
            <person name="Gellesch M."/>
            <person name="Goldberg J."/>
            <person name="Griggs A."/>
            <person name="Gujja S."/>
            <person name="Heilman E."/>
            <person name="Heiman D."/>
            <person name="Howarth C."/>
            <person name="Larson L."/>
            <person name="Lui A."/>
            <person name="MacDonald P.J.P."/>
            <person name="Mehta T."/>
            <person name="Montmayeur A."/>
            <person name="Murphy C."/>
            <person name="Neiman D."/>
            <person name="Pearson M."/>
            <person name="Priest M."/>
            <person name="Roberts A."/>
            <person name="Saif S."/>
            <person name="Shea T."/>
            <person name="Shenoy N."/>
            <person name="Sisk P."/>
            <person name="Stolte C."/>
            <person name="Sykes S."/>
            <person name="White J."/>
            <person name="Yandava C."/>
            <person name="Nusbaum C."/>
            <person name="Birren B."/>
        </authorList>
    </citation>
    <scope>NUCLEOTIDE SEQUENCE [LARGE SCALE GENOMIC DNA]</scope>
    <source>
        <strain evidence="12 13">29_1</strain>
    </source>
</reference>
<dbReference type="InterPro" id="IPR051214">
    <property type="entry name" value="GH32_Enzymes"/>
</dbReference>
<dbReference type="PANTHER" id="PTHR43101">
    <property type="entry name" value="BETA-FRUCTOSIDASE"/>
    <property type="match status" value="1"/>
</dbReference>
<keyword evidence="5 8" id="KW-0378">Hydrolase</keyword>
<comment type="caution">
    <text evidence="12">The sequence shown here is derived from an EMBL/GenBank/DDBJ whole genome shotgun (WGS) entry which is preliminary data.</text>
</comment>
<accession>E7GG67</accession>
<comment type="pathway">
    <text evidence="1 9">Glycan biosynthesis; sucrose metabolism.</text>
</comment>
<dbReference type="RefSeq" id="WP_008790842.1">
    <property type="nucleotide sequence ID" value="NZ_AKCB01000001.1"/>
</dbReference>
<evidence type="ECO:0000256" key="7">
    <source>
        <dbReference type="ARBA" id="ARBA00033367"/>
    </source>
</evidence>
<dbReference type="SUPFAM" id="SSF75005">
    <property type="entry name" value="Arabinanase/levansucrase/invertase"/>
    <property type="match status" value="1"/>
</dbReference>
<dbReference type="Pfam" id="PF08244">
    <property type="entry name" value="Glyco_hydro_32C"/>
    <property type="match status" value="1"/>
</dbReference>
<comment type="subcellular location">
    <subcellularLocation>
        <location evidence="9">Cytoplasm</location>
    </subcellularLocation>
</comment>
<dbReference type="InterPro" id="IPR013189">
    <property type="entry name" value="Glyco_hydro_32_C"/>
</dbReference>
<dbReference type="OrthoDB" id="9759709at2"/>